<dbReference type="InterPro" id="IPR044918">
    <property type="entry name" value="DUF3349_helical"/>
</dbReference>
<dbReference type="Pfam" id="PF11829">
    <property type="entry name" value="DUF3349"/>
    <property type="match status" value="1"/>
</dbReference>
<proteinExistence type="predicted"/>
<dbReference type="KEGG" id="raj:RA11412_0492"/>
<dbReference type="Gene3D" id="1.10.150.430">
    <property type="entry name" value="DUF3349, helical bundle"/>
    <property type="match status" value="1"/>
</dbReference>
<gene>
    <name evidence="1" type="ORF">RA11412_0492</name>
</gene>
<evidence type="ECO:0000313" key="2">
    <source>
        <dbReference type="Proteomes" id="UP000250241"/>
    </source>
</evidence>
<organism evidence="1 2">
    <name type="scientific">Rothia aeria</name>
    <dbReference type="NCBI Taxonomy" id="172042"/>
    <lineage>
        <taxon>Bacteria</taxon>
        <taxon>Bacillati</taxon>
        <taxon>Actinomycetota</taxon>
        <taxon>Actinomycetes</taxon>
        <taxon>Micrococcales</taxon>
        <taxon>Micrococcaceae</taxon>
        <taxon>Rothia</taxon>
    </lineage>
</organism>
<keyword evidence="2" id="KW-1185">Reference proteome</keyword>
<dbReference type="RefSeq" id="WP_128087268.1">
    <property type="nucleotide sequence ID" value="NZ_CP068102.1"/>
</dbReference>
<dbReference type="GeneID" id="93861832"/>
<accession>A0A2Z5QWM9</accession>
<evidence type="ECO:0000313" key="1">
    <source>
        <dbReference type="EMBL" id="BAV86791.1"/>
    </source>
</evidence>
<reference evidence="1 2" key="1">
    <citation type="submission" date="2016-10" db="EMBL/GenBank/DDBJ databases">
        <title>Genome sequence of Rothia aeria strain JCM11412.</title>
        <authorList>
            <person name="Nambu T."/>
        </authorList>
    </citation>
    <scope>NUCLEOTIDE SEQUENCE [LARGE SCALE GENOMIC DNA]</scope>
    <source>
        <strain evidence="1 2">JCM 11412</strain>
    </source>
</reference>
<dbReference type="Proteomes" id="UP000250241">
    <property type="component" value="Chromosome"/>
</dbReference>
<name>A0A2Z5QWM9_9MICC</name>
<sequence length="163" mass="18134">MPDKNIISRVVDWLSVGYPKDVPVQDRAAVMAILKMRLNDEQLQEVVRRLMQSRAARGEAYVSDQRINEYIRRVVDHAPTPQDIDRVAKILGAHGFLISETHVNDDVDADGHPEYVAYEDPTTGEIRIAELAAAGVTLPNEALENAAEKQETEKITEQASDSA</sequence>
<dbReference type="AlphaFoldDB" id="A0A2Z5QWM9"/>
<dbReference type="EMBL" id="AP017895">
    <property type="protein sequence ID" value="BAV86791.1"/>
    <property type="molecule type" value="Genomic_DNA"/>
</dbReference>
<dbReference type="InterPro" id="IPR021784">
    <property type="entry name" value="DUF3349"/>
</dbReference>
<protein>
    <submittedName>
        <fullName evidence="1">Uncharacterized protein</fullName>
    </submittedName>
</protein>